<gene>
    <name evidence="4" type="ORF">H9L19_05690</name>
</gene>
<dbReference type="RefSeq" id="WP_187528724.1">
    <property type="nucleotide sequence ID" value="NZ_CP060724.1"/>
</dbReference>
<evidence type="ECO:0000256" key="1">
    <source>
        <dbReference type="ARBA" id="ARBA00022692"/>
    </source>
</evidence>
<feature type="transmembrane region" description="Helical" evidence="3">
    <location>
        <begin position="74"/>
        <end position="93"/>
    </location>
</feature>
<dbReference type="Pfam" id="PF07155">
    <property type="entry name" value="ECF-ribofla_trS"/>
    <property type="match status" value="1"/>
</dbReference>
<dbReference type="Proteomes" id="UP000515800">
    <property type="component" value="Chromosome"/>
</dbReference>
<keyword evidence="5" id="KW-1185">Reference proteome</keyword>
<accession>A0A7G9T464</accession>
<keyword evidence="1 3" id="KW-0812">Transmembrane</keyword>
<feature type="transmembrane region" description="Helical" evidence="3">
    <location>
        <begin position="147"/>
        <end position="171"/>
    </location>
</feature>
<evidence type="ECO:0000313" key="4">
    <source>
        <dbReference type="EMBL" id="QNN74889.1"/>
    </source>
</evidence>
<sequence>MKKIVRVFLALLGGTLLFFCLMSALSMSTGVVRTQINFAEAWLAFITALFGPIIGLLVALIGHALHDSVILGGIWWSWVIADGLFGLLLGLATQRLDLVRGTLTRQKLLYFNIWQLLANLIAWGVIAPLGDILIYGETLKSAFVQGLTAVVVNFGVIAIFGSLMLVAYNYFFRHQR</sequence>
<evidence type="ECO:0000256" key="3">
    <source>
        <dbReference type="SAM" id="Phobius"/>
    </source>
</evidence>
<evidence type="ECO:0000256" key="2">
    <source>
        <dbReference type="ARBA" id="ARBA00022989"/>
    </source>
</evidence>
<proteinExistence type="predicted"/>
<dbReference type="AlphaFoldDB" id="A0A7G9T464"/>
<dbReference type="Gene3D" id="1.10.1760.20">
    <property type="match status" value="1"/>
</dbReference>
<organism evidence="4 5">
    <name type="scientific">Weissella diestrammenae</name>
    <dbReference type="NCBI Taxonomy" id="1162633"/>
    <lineage>
        <taxon>Bacteria</taxon>
        <taxon>Bacillati</taxon>
        <taxon>Bacillota</taxon>
        <taxon>Bacilli</taxon>
        <taxon>Lactobacillales</taxon>
        <taxon>Lactobacillaceae</taxon>
        <taxon>Weissella</taxon>
    </lineage>
</organism>
<reference evidence="4 5" key="1">
    <citation type="submission" date="2020-08" db="EMBL/GenBank/DDBJ databases">
        <title>Genome sequence of Weissella diestrammenae KACC 16890T.</title>
        <authorList>
            <person name="Hyun D.-W."/>
            <person name="Bae J.-W."/>
        </authorList>
    </citation>
    <scope>NUCLEOTIDE SEQUENCE [LARGE SCALE GENOMIC DNA]</scope>
    <source>
        <strain evidence="4 5">KACC 16890</strain>
    </source>
</reference>
<dbReference type="KEGG" id="wdi:H9L19_05690"/>
<dbReference type="InterPro" id="IPR009825">
    <property type="entry name" value="ECF_substrate-spec-like"/>
</dbReference>
<keyword evidence="3" id="KW-0472">Membrane</keyword>
<dbReference type="EMBL" id="CP060724">
    <property type="protein sequence ID" value="QNN74889.1"/>
    <property type="molecule type" value="Genomic_DNA"/>
</dbReference>
<feature type="transmembrane region" description="Helical" evidence="3">
    <location>
        <begin position="113"/>
        <end position="135"/>
    </location>
</feature>
<feature type="transmembrane region" description="Helical" evidence="3">
    <location>
        <begin position="42"/>
        <end position="62"/>
    </location>
</feature>
<evidence type="ECO:0000313" key="5">
    <source>
        <dbReference type="Proteomes" id="UP000515800"/>
    </source>
</evidence>
<protein>
    <submittedName>
        <fullName evidence="4">ECF-type riboflavin transporter substrate-binding protein</fullName>
    </submittedName>
</protein>
<dbReference type="PANTHER" id="PTHR37815:SF3">
    <property type="entry name" value="UPF0397 PROTEIN SPR0429"/>
    <property type="match status" value="1"/>
</dbReference>
<dbReference type="PANTHER" id="PTHR37815">
    <property type="entry name" value="UPF0397 PROTEIN BC_2624-RELATED"/>
    <property type="match status" value="1"/>
</dbReference>
<keyword evidence="2 3" id="KW-1133">Transmembrane helix</keyword>
<name>A0A7G9T464_9LACO</name>
<dbReference type="GO" id="GO:0016020">
    <property type="term" value="C:membrane"/>
    <property type="evidence" value="ECO:0007669"/>
    <property type="project" value="InterPro"/>
</dbReference>
<dbReference type="NCBIfam" id="NF010182">
    <property type="entry name" value="PRK13661.1"/>
    <property type="match status" value="1"/>
</dbReference>